<feature type="site" description="Interaction with substrate tRNA" evidence="10">
    <location>
        <position position="130"/>
    </location>
</feature>
<dbReference type="Pfam" id="PF01715">
    <property type="entry name" value="IPPT"/>
    <property type="match status" value="1"/>
</dbReference>
<organism evidence="14 15">
    <name type="scientific">Varibaculum cambriense</name>
    <dbReference type="NCBI Taxonomy" id="184870"/>
    <lineage>
        <taxon>Bacteria</taxon>
        <taxon>Bacillati</taxon>
        <taxon>Actinomycetota</taxon>
        <taxon>Actinomycetes</taxon>
        <taxon>Actinomycetales</taxon>
        <taxon>Actinomycetaceae</taxon>
        <taxon>Varibaculum</taxon>
    </lineage>
</organism>
<evidence type="ECO:0000256" key="2">
    <source>
        <dbReference type="ARBA" id="ARBA00003213"/>
    </source>
</evidence>
<dbReference type="PANTHER" id="PTHR11088:SF60">
    <property type="entry name" value="TRNA DIMETHYLALLYLTRANSFERASE"/>
    <property type="match status" value="1"/>
</dbReference>
<comment type="function">
    <text evidence="2 10 12">Catalyzes the transfer of a dimethylallyl group onto the adenine at position 37 in tRNAs that read codons beginning with uridine, leading to the formation of N6-(dimethylallyl)adenosine (i(6)A).</text>
</comment>
<dbReference type="FunFam" id="1.10.20.140:FF:000001">
    <property type="entry name" value="tRNA dimethylallyltransferase"/>
    <property type="match status" value="1"/>
</dbReference>
<evidence type="ECO:0000256" key="1">
    <source>
        <dbReference type="ARBA" id="ARBA00001946"/>
    </source>
</evidence>
<comment type="subunit">
    <text evidence="10">Monomer.</text>
</comment>
<dbReference type="GO" id="GO:0052381">
    <property type="term" value="F:tRNA dimethylallyltransferase activity"/>
    <property type="evidence" value="ECO:0007669"/>
    <property type="project" value="UniProtKB-UniRule"/>
</dbReference>
<dbReference type="Gene3D" id="1.10.20.140">
    <property type="match status" value="1"/>
</dbReference>
<feature type="binding site" evidence="10">
    <location>
        <begin position="13"/>
        <end position="20"/>
    </location>
    <ligand>
        <name>ATP</name>
        <dbReference type="ChEBI" id="CHEBI:30616"/>
    </ligand>
</feature>
<dbReference type="Gene3D" id="3.40.50.300">
    <property type="entry name" value="P-loop containing nucleotide triphosphate hydrolases"/>
    <property type="match status" value="1"/>
</dbReference>
<dbReference type="InterPro" id="IPR027417">
    <property type="entry name" value="P-loop_NTPase"/>
</dbReference>
<dbReference type="GO" id="GO:0005524">
    <property type="term" value="F:ATP binding"/>
    <property type="evidence" value="ECO:0007669"/>
    <property type="project" value="UniProtKB-UniRule"/>
</dbReference>
<evidence type="ECO:0000256" key="11">
    <source>
        <dbReference type="RuleBase" id="RU003783"/>
    </source>
</evidence>
<keyword evidence="6 10" id="KW-0547">Nucleotide-binding</keyword>
<evidence type="ECO:0000256" key="6">
    <source>
        <dbReference type="ARBA" id="ARBA00022741"/>
    </source>
</evidence>
<keyword evidence="5 10" id="KW-0819">tRNA processing</keyword>
<evidence type="ECO:0000256" key="9">
    <source>
        <dbReference type="ARBA" id="ARBA00049563"/>
    </source>
</evidence>
<evidence type="ECO:0000313" key="14">
    <source>
        <dbReference type="EMBL" id="MCG4616992.1"/>
    </source>
</evidence>
<evidence type="ECO:0000256" key="4">
    <source>
        <dbReference type="ARBA" id="ARBA00022679"/>
    </source>
</evidence>
<dbReference type="HAMAP" id="MF_00185">
    <property type="entry name" value="IPP_trans"/>
    <property type="match status" value="1"/>
</dbReference>
<evidence type="ECO:0000313" key="15">
    <source>
        <dbReference type="Proteomes" id="UP001200537"/>
    </source>
</evidence>
<dbReference type="GO" id="GO:0006400">
    <property type="term" value="P:tRNA modification"/>
    <property type="evidence" value="ECO:0007669"/>
    <property type="project" value="TreeGrafter"/>
</dbReference>
<protein>
    <recommendedName>
        <fullName evidence="10">tRNA dimethylallyltransferase</fullName>
        <ecNumber evidence="10">2.5.1.75</ecNumber>
    </recommendedName>
    <alternativeName>
        <fullName evidence="10">Dimethylallyl diphosphate:tRNA dimethylallyltransferase</fullName>
        <shortName evidence="10">DMAPP:tRNA dimethylallyltransferase</shortName>
        <shortName evidence="10">DMATase</shortName>
    </alternativeName>
    <alternativeName>
        <fullName evidence="10">Isopentenyl-diphosphate:tRNA isopentenyltransferase</fullName>
        <shortName evidence="10">IPP transferase</shortName>
        <shortName evidence="10">IPPT</shortName>
        <shortName evidence="10">IPTase</shortName>
    </alternativeName>
</protein>
<gene>
    <name evidence="10 14" type="primary">miaA</name>
    <name evidence="14" type="ORF">L0M99_00580</name>
</gene>
<reference evidence="14" key="1">
    <citation type="submission" date="2022-01" db="EMBL/GenBank/DDBJ databases">
        <title>Collection of gut derived symbiotic bacterial strains cultured from healthy donors.</title>
        <authorList>
            <person name="Lin H."/>
            <person name="Kohout C."/>
            <person name="Waligurski E."/>
            <person name="Pamer E.G."/>
        </authorList>
    </citation>
    <scope>NUCLEOTIDE SEQUENCE</scope>
    <source>
        <strain evidence="14">DFI.7.46</strain>
    </source>
</reference>
<evidence type="ECO:0000256" key="3">
    <source>
        <dbReference type="ARBA" id="ARBA00005842"/>
    </source>
</evidence>
<dbReference type="RefSeq" id="WP_238127411.1">
    <property type="nucleotide sequence ID" value="NZ_JAKNHJ010000001.1"/>
</dbReference>
<comment type="cofactor">
    <cofactor evidence="1 10">
        <name>Mg(2+)</name>
        <dbReference type="ChEBI" id="CHEBI:18420"/>
    </cofactor>
</comment>
<accession>A0AAJ1B9U6</accession>
<keyword evidence="8 10" id="KW-0460">Magnesium</keyword>
<dbReference type="SUPFAM" id="SSF52540">
    <property type="entry name" value="P-loop containing nucleoside triphosphate hydrolases"/>
    <property type="match status" value="2"/>
</dbReference>
<evidence type="ECO:0000256" key="7">
    <source>
        <dbReference type="ARBA" id="ARBA00022840"/>
    </source>
</evidence>
<comment type="caution">
    <text evidence="10">Lacks conserved residue(s) required for the propagation of feature annotation.</text>
</comment>
<evidence type="ECO:0000256" key="13">
    <source>
        <dbReference type="RuleBase" id="RU003785"/>
    </source>
</evidence>
<evidence type="ECO:0000256" key="12">
    <source>
        <dbReference type="RuleBase" id="RU003784"/>
    </source>
</evidence>
<dbReference type="EMBL" id="JAKNHJ010000001">
    <property type="protein sequence ID" value="MCG4616992.1"/>
    <property type="molecule type" value="Genomic_DNA"/>
</dbReference>
<keyword evidence="7 10" id="KW-0067">ATP-binding</keyword>
<keyword evidence="4 10" id="KW-0808">Transferase</keyword>
<evidence type="ECO:0000256" key="10">
    <source>
        <dbReference type="HAMAP-Rule" id="MF_00185"/>
    </source>
</evidence>
<feature type="binding site" evidence="10">
    <location>
        <begin position="15"/>
        <end position="20"/>
    </location>
    <ligand>
        <name>substrate</name>
    </ligand>
</feature>
<dbReference type="PANTHER" id="PTHR11088">
    <property type="entry name" value="TRNA DIMETHYLALLYLTRANSFERASE"/>
    <property type="match status" value="1"/>
</dbReference>
<evidence type="ECO:0000256" key="8">
    <source>
        <dbReference type="ARBA" id="ARBA00022842"/>
    </source>
</evidence>
<dbReference type="InterPro" id="IPR039657">
    <property type="entry name" value="Dimethylallyltransferase"/>
</dbReference>
<name>A0AAJ1B9U6_9ACTO</name>
<comment type="caution">
    <text evidence="14">The sequence shown here is derived from an EMBL/GenBank/DDBJ whole genome shotgun (WGS) entry which is preliminary data.</text>
</comment>
<proteinExistence type="inferred from homology"/>
<feature type="site" description="Interaction with substrate tRNA" evidence="10">
    <location>
        <position position="109"/>
    </location>
</feature>
<comment type="catalytic activity">
    <reaction evidence="9 10 11">
        <text>adenosine(37) in tRNA + dimethylallyl diphosphate = N(6)-dimethylallyladenosine(37) in tRNA + diphosphate</text>
        <dbReference type="Rhea" id="RHEA:26482"/>
        <dbReference type="Rhea" id="RHEA-COMP:10162"/>
        <dbReference type="Rhea" id="RHEA-COMP:10375"/>
        <dbReference type="ChEBI" id="CHEBI:33019"/>
        <dbReference type="ChEBI" id="CHEBI:57623"/>
        <dbReference type="ChEBI" id="CHEBI:74411"/>
        <dbReference type="ChEBI" id="CHEBI:74415"/>
        <dbReference type="EC" id="2.5.1.75"/>
    </reaction>
</comment>
<comment type="similarity">
    <text evidence="3 10 13">Belongs to the IPP transferase family.</text>
</comment>
<dbReference type="Proteomes" id="UP001200537">
    <property type="component" value="Unassembled WGS sequence"/>
</dbReference>
<evidence type="ECO:0000256" key="5">
    <source>
        <dbReference type="ARBA" id="ARBA00022694"/>
    </source>
</evidence>
<dbReference type="InterPro" id="IPR018022">
    <property type="entry name" value="IPT"/>
</dbReference>
<dbReference type="EC" id="2.5.1.75" evidence="10"/>
<dbReference type="NCBIfam" id="TIGR00174">
    <property type="entry name" value="miaA"/>
    <property type="match status" value="1"/>
</dbReference>
<dbReference type="AlphaFoldDB" id="A0AAJ1B9U6"/>
<sequence>MDSSKLPLLAVVGLTASGKSGFSLHLAAALGERGIACEIISADAFQLYRGMNIGTAKIPVDERRGIPHHLLDVLQLEEKASVADYQRSCRQVIEQIRSRNALPILVGGSGLYVRAALDKIEFPGTDSAIRARLEAQAAQLGMEKMHQRLAEVDPQSAARIVPANERRVIRALEVYELTGKKFSATMPRREYFQPALQLGISWPLPVLDERISQRTTQMLAQGFIAEVEELQKQGLADTPTACRATGYQAVMDLLAGKITRDEAAEQIALQTRQLARKQRKWFRKDPRIHWLDGEAGTSANLEQALTLLGIK</sequence>